<proteinExistence type="predicted"/>
<feature type="transmembrane region" description="Helical" evidence="1">
    <location>
        <begin position="114"/>
        <end position="135"/>
    </location>
</feature>
<dbReference type="EMBL" id="BKCP01011181">
    <property type="protein sequence ID" value="GER54493.1"/>
    <property type="molecule type" value="Genomic_DNA"/>
</dbReference>
<organism evidence="2 3">
    <name type="scientific">Striga asiatica</name>
    <name type="common">Asiatic witchweed</name>
    <name type="synonym">Buchnera asiatica</name>
    <dbReference type="NCBI Taxonomy" id="4170"/>
    <lineage>
        <taxon>Eukaryota</taxon>
        <taxon>Viridiplantae</taxon>
        <taxon>Streptophyta</taxon>
        <taxon>Embryophyta</taxon>
        <taxon>Tracheophyta</taxon>
        <taxon>Spermatophyta</taxon>
        <taxon>Magnoliopsida</taxon>
        <taxon>eudicotyledons</taxon>
        <taxon>Gunneridae</taxon>
        <taxon>Pentapetalae</taxon>
        <taxon>asterids</taxon>
        <taxon>lamiids</taxon>
        <taxon>Lamiales</taxon>
        <taxon>Orobanchaceae</taxon>
        <taxon>Buchnereae</taxon>
        <taxon>Striga</taxon>
    </lineage>
</organism>
<evidence type="ECO:0000313" key="3">
    <source>
        <dbReference type="Proteomes" id="UP000325081"/>
    </source>
</evidence>
<name>A0A5A7R9U3_STRAF</name>
<dbReference type="PANTHER" id="PTHR33985:SF17">
    <property type="entry name" value="FASCICLIN-LIKE ARABINOGALACTAN PROTEIN 20"/>
    <property type="match status" value="1"/>
</dbReference>
<dbReference type="Proteomes" id="UP000325081">
    <property type="component" value="Unassembled WGS sequence"/>
</dbReference>
<keyword evidence="2" id="KW-0238">DNA-binding</keyword>
<protein>
    <submittedName>
        <fullName evidence="2">Homeobox protein Hox-A2</fullName>
    </submittedName>
</protein>
<accession>A0A5A7R9U3</accession>
<keyword evidence="1" id="KW-0812">Transmembrane</keyword>
<keyword evidence="3" id="KW-1185">Reference proteome</keyword>
<evidence type="ECO:0000313" key="2">
    <source>
        <dbReference type="EMBL" id="GER54493.1"/>
    </source>
</evidence>
<comment type="caution">
    <text evidence="2">The sequence shown here is derived from an EMBL/GenBank/DDBJ whole genome shotgun (WGS) entry which is preliminary data.</text>
</comment>
<dbReference type="InterPro" id="IPR052806">
    <property type="entry name" value="Fasciclin-like_AGP"/>
</dbReference>
<keyword evidence="2" id="KW-0371">Homeobox</keyword>
<keyword evidence="1" id="KW-1133">Transmembrane helix</keyword>
<reference evidence="3" key="1">
    <citation type="journal article" date="2019" name="Curr. Biol.">
        <title>Genome Sequence of Striga asiatica Provides Insight into the Evolution of Plant Parasitism.</title>
        <authorList>
            <person name="Yoshida S."/>
            <person name="Kim S."/>
            <person name="Wafula E.K."/>
            <person name="Tanskanen J."/>
            <person name="Kim Y.M."/>
            <person name="Honaas L."/>
            <person name="Yang Z."/>
            <person name="Spallek T."/>
            <person name="Conn C.E."/>
            <person name="Ichihashi Y."/>
            <person name="Cheong K."/>
            <person name="Cui S."/>
            <person name="Der J.P."/>
            <person name="Gundlach H."/>
            <person name="Jiao Y."/>
            <person name="Hori C."/>
            <person name="Ishida J.K."/>
            <person name="Kasahara H."/>
            <person name="Kiba T."/>
            <person name="Kim M.S."/>
            <person name="Koo N."/>
            <person name="Laohavisit A."/>
            <person name="Lee Y.H."/>
            <person name="Lumba S."/>
            <person name="McCourt P."/>
            <person name="Mortimer J.C."/>
            <person name="Mutuku J.M."/>
            <person name="Nomura T."/>
            <person name="Sasaki-Sekimoto Y."/>
            <person name="Seto Y."/>
            <person name="Wang Y."/>
            <person name="Wakatake T."/>
            <person name="Sakakibara H."/>
            <person name="Demura T."/>
            <person name="Yamaguchi S."/>
            <person name="Yoneyama K."/>
            <person name="Manabe R.I."/>
            <person name="Nelson D.C."/>
            <person name="Schulman A.H."/>
            <person name="Timko M.P."/>
            <person name="dePamphilis C.W."/>
            <person name="Choi D."/>
            <person name="Shirasu K."/>
        </authorList>
    </citation>
    <scope>NUCLEOTIDE SEQUENCE [LARGE SCALE GENOMIC DNA]</scope>
    <source>
        <strain evidence="3">cv. UVA1</strain>
    </source>
</reference>
<sequence length="231" mass="26146">MPDSAFSTFGQPSLAHLLLHFSPFSLSPQSLLSLPFASTVPSLSPVSHLVVTSGQPEQISINNVEFSDTPIFYDGFVFVYTIDGRARFAAEINYFSAHRRSNHLGSGDYREFEMIPGFAVLVVPLFYSSANRYVFFCQMRREVKMETRRSEKASNKKAMEDIGVKRLWSTLVELFYWFRRMGIGSKYMNFMDFAREAAEAMSLAASSVEQQQTTYGAVDTTSVQGKHEVYI</sequence>
<keyword evidence="1" id="KW-0472">Membrane</keyword>
<gene>
    <name evidence="2" type="ORF">STAS_32092</name>
</gene>
<dbReference type="GO" id="GO:0003677">
    <property type="term" value="F:DNA binding"/>
    <property type="evidence" value="ECO:0007669"/>
    <property type="project" value="UniProtKB-KW"/>
</dbReference>
<dbReference type="AlphaFoldDB" id="A0A5A7R9U3"/>
<dbReference type="PANTHER" id="PTHR33985">
    <property type="entry name" value="OS02G0491300 PROTEIN-RELATED"/>
    <property type="match status" value="1"/>
</dbReference>
<evidence type="ECO:0000256" key="1">
    <source>
        <dbReference type="SAM" id="Phobius"/>
    </source>
</evidence>